<accession>A0A411HIA9</accession>
<reference evidence="1 2" key="1">
    <citation type="submission" date="2019-01" db="EMBL/GenBank/DDBJ databases">
        <title>Pseudolysobacter antarctica gen. nov., sp. nov., isolated from Fildes Peninsula, Antarctica.</title>
        <authorList>
            <person name="Wei Z."/>
            <person name="Peng F."/>
        </authorList>
    </citation>
    <scope>NUCLEOTIDE SEQUENCE [LARGE SCALE GENOMIC DNA]</scope>
    <source>
        <strain evidence="1 2">AQ6-296</strain>
    </source>
</reference>
<dbReference type="Proteomes" id="UP000291562">
    <property type="component" value="Chromosome"/>
</dbReference>
<dbReference type="AlphaFoldDB" id="A0A411HIA9"/>
<protein>
    <submittedName>
        <fullName evidence="1">Uncharacterized protein</fullName>
    </submittedName>
</protein>
<evidence type="ECO:0000313" key="2">
    <source>
        <dbReference type="Proteomes" id="UP000291562"/>
    </source>
</evidence>
<dbReference type="RefSeq" id="WP_129832531.1">
    <property type="nucleotide sequence ID" value="NZ_CP035704.1"/>
</dbReference>
<organism evidence="1 2">
    <name type="scientific">Pseudolysobacter antarcticus</name>
    <dbReference type="NCBI Taxonomy" id="2511995"/>
    <lineage>
        <taxon>Bacteria</taxon>
        <taxon>Pseudomonadati</taxon>
        <taxon>Pseudomonadota</taxon>
        <taxon>Gammaproteobacteria</taxon>
        <taxon>Lysobacterales</taxon>
        <taxon>Rhodanobacteraceae</taxon>
        <taxon>Pseudolysobacter</taxon>
    </lineage>
</organism>
<gene>
    <name evidence="1" type="ORF">ELE36_07795</name>
</gene>
<keyword evidence="2" id="KW-1185">Reference proteome</keyword>
<proteinExistence type="predicted"/>
<name>A0A411HIA9_9GAMM</name>
<sequence length="69" mass="7441">MNMISEMSLNPTYDFDMTAEQLESFSFDMPAAPQPRQITAGSAFVPVSDSELEAANAAFARMLAAYGDA</sequence>
<evidence type="ECO:0000313" key="1">
    <source>
        <dbReference type="EMBL" id="QBB70272.1"/>
    </source>
</evidence>
<dbReference type="EMBL" id="CP035704">
    <property type="protein sequence ID" value="QBB70272.1"/>
    <property type="molecule type" value="Genomic_DNA"/>
</dbReference>
<dbReference type="KEGG" id="xbc:ELE36_07795"/>